<feature type="region of interest" description="Disordered" evidence="1">
    <location>
        <begin position="315"/>
        <end position="369"/>
    </location>
</feature>
<gene>
    <name evidence="4" type="primary">LOC102210057</name>
</gene>
<name>A0A9Y3RFU9_9CICH</name>
<dbReference type="GeneID" id="102210057"/>
<keyword evidence="2" id="KW-1133">Transmembrane helix</keyword>
<feature type="compositionally biased region" description="Basic and acidic residues" evidence="1">
    <location>
        <begin position="320"/>
        <end position="334"/>
    </location>
</feature>
<feature type="transmembrane region" description="Helical" evidence="2">
    <location>
        <begin position="259"/>
        <end position="283"/>
    </location>
</feature>
<evidence type="ECO:0000313" key="3">
    <source>
        <dbReference type="Proteomes" id="UP000695023"/>
    </source>
</evidence>
<keyword evidence="2" id="KW-0472">Membrane</keyword>
<organism evidence="3 4">
    <name type="scientific">Pundamilia nyererei</name>
    <dbReference type="NCBI Taxonomy" id="303518"/>
    <lineage>
        <taxon>Eukaryota</taxon>
        <taxon>Metazoa</taxon>
        <taxon>Chordata</taxon>
        <taxon>Craniata</taxon>
        <taxon>Vertebrata</taxon>
        <taxon>Euteleostomi</taxon>
        <taxon>Actinopterygii</taxon>
        <taxon>Neopterygii</taxon>
        <taxon>Teleostei</taxon>
        <taxon>Neoteleostei</taxon>
        <taxon>Acanthomorphata</taxon>
        <taxon>Ovalentaria</taxon>
        <taxon>Cichlomorphae</taxon>
        <taxon>Cichliformes</taxon>
        <taxon>Cichlidae</taxon>
        <taxon>African cichlids</taxon>
        <taxon>Pseudocrenilabrinae</taxon>
        <taxon>Haplochromini</taxon>
        <taxon>Pundamilia</taxon>
    </lineage>
</organism>
<keyword evidence="2" id="KW-0812">Transmembrane</keyword>
<sequence>MSAITIQPPRPELTVNPRTLIETDSVTVNCQTPSSVSVTQCFLYFVRGKKSTSISCQQRLNGTELLSMAEQSSSGEVEVTCFYMTERKGRQYQSPHSNTSSINIQTTRPELTVNPRMITETDSVALNCQAPSSFSATKCFLYFTRRRNSTPISCLQSLRGTELLSLIQQSSPAEVEVTCFYMTQHKGEQYQSPHSNIYFISIQTEKNTLTSAPPTAMNFTSDTVTRDTTIVDFTSTKLSTKRTTSSVTTRRISSVPFKLLPVIATGFGVVVGVISLGMALVCVKKRSGDFSSTRKTDRRGWMSPDDTEAFNMTNLVPGDDPPKGSDHLNRKESQTENSSVYHLYSTIPEEPDETPTTKTELAYSTLQPH</sequence>
<evidence type="ECO:0000256" key="2">
    <source>
        <dbReference type="SAM" id="Phobius"/>
    </source>
</evidence>
<dbReference type="Proteomes" id="UP000695023">
    <property type="component" value="Unplaced"/>
</dbReference>
<evidence type="ECO:0000256" key="1">
    <source>
        <dbReference type="SAM" id="MobiDB-lite"/>
    </source>
</evidence>
<reference evidence="4" key="1">
    <citation type="submission" date="2025-08" db="UniProtKB">
        <authorList>
            <consortium name="RefSeq"/>
        </authorList>
    </citation>
    <scope>IDENTIFICATION</scope>
</reference>
<dbReference type="RefSeq" id="XP_005741541.1">
    <property type="nucleotide sequence ID" value="XM_005741484.1"/>
</dbReference>
<proteinExistence type="predicted"/>
<dbReference type="AlphaFoldDB" id="A0A9Y3RFU9"/>
<accession>A0A9Y3RFU9</accession>
<keyword evidence="3" id="KW-1185">Reference proteome</keyword>
<protein>
    <submittedName>
        <fullName evidence="4">Uncharacterized protein LOC102210057</fullName>
    </submittedName>
</protein>
<evidence type="ECO:0000313" key="4">
    <source>
        <dbReference type="RefSeq" id="XP_005741541.1"/>
    </source>
</evidence>